<proteinExistence type="predicted"/>
<protein>
    <submittedName>
        <fullName evidence="2">Uncharacterized protein</fullName>
    </submittedName>
</protein>
<feature type="region of interest" description="Disordered" evidence="1">
    <location>
        <begin position="1"/>
        <end position="21"/>
    </location>
</feature>
<evidence type="ECO:0000256" key="1">
    <source>
        <dbReference type="SAM" id="MobiDB-lite"/>
    </source>
</evidence>
<name>A0A7J8BAI3_ROUAE</name>
<comment type="caution">
    <text evidence="2">The sequence shown here is derived from an EMBL/GenBank/DDBJ whole genome shotgun (WGS) entry which is preliminary data.</text>
</comment>
<evidence type="ECO:0000313" key="2">
    <source>
        <dbReference type="EMBL" id="KAF6395330.1"/>
    </source>
</evidence>
<dbReference type="EMBL" id="JACASE010000018">
    <property type="protein sequence ID" value="KAF6395330.1"/>
    <property type="molecule type" value="Genomic_DNA"/>
</dbReference>
<dbReference type="AlphaFoldDB" id="A0A7J8BAI3"/>
<reference evidence="2 3" key="1">
    <citation type="journal article" date="2020" name="Nature">
        <title>Six reference-quality genomes reveal evolution of bat adaptations.</title>
        <authorList>
            <person name="Jebb D."/>
            <person name="Huang Z."/>
            <person name="Pippel M."/>
            <person name="Hughes G.M."/>
            <person name="Lavrichenko K."/>
            <person name="Devanna P."/>
            <person name="Winkler S."/>
            <person name="Jermiin L.S."/>
            <person name="Skirmuntt E.C."/>
            <person name="Katzourakis A."/>
            <person name="Burkitt-Gray L."/>
            <person name="Ray D.A."/>
            <person name="Sullivan K.A.M."/>
            <person name="Roscito J.G."/>
            <person name="Kirilenko B.M."/>
            <person name="Davalos L.M."/>
            <person name="Corthals A.P."/>
            <person name="Power M.L."/>
            <person name="Jones G."/>
            <person name="Ransome R.D."/>
            <person name="Dechmann D.K.N."/>
            <person name="Locatelli A.G."/>
            <person name="Puechmaille S.J."/>
            <person name="Fedrigo O."/>
            <person name="Jarvis E.D."/>
            <person name="Hiller M."/>
            <person name="Vernes S.C."/>
            <person name="Myers E.W."/>
            <person name="Teeling E.C."/>
        </authorList>
    </citation>
    <scope>NUCLEOTIDE SEQUENCE [LARGE SCALE GENOMIC DNA]</scope>
    <source>
        <strain evidence="2">MRouAeg1</strain>
        <tissue evidence="2">Muscle</tissue>
    </source>
</reference>
<dbReference type="Proteomes" id="UP000593571">
    <property type="component" value="Unassembled WGS sequence"/>
</dbReference>
<accession>A0A7J8BAI3</accession>
<feature type="compositionally biased region" description="Basic and acidic residues" evidence="1">
    <location>
        <begin position="11"/>
        <end position="21"/>
    </location>
</feature>
<organism evidence="2 3">
    <name type="scientific">Rousettus aegyptiacus</name>
    <name type="common">Egyptian fruit bat</name>
    <name type="synonym">Pteropus aegyptiacus</name>
    <dbReference type="NCBI Taxonomy" id="9407"/>
    <lineage>
        <taxon>Eukaryota</taxon>
        <taxon>Metazoa</taxon>
        <taxon>Chordata</taxon>
        <taxon>Craniata</taxon>
        <taxon>Vertebrata</taxon>
        <taxon>Euteleostomi</taxon>
        <taxon>Mammalia</taxon>
        <taxon>Eutheria</taxon>
        <taxon>Laurasiatheria</taxon>
        <taxon>Chiroptera</taxon>
        <taxon>Yinpterochiroptera</taxon>
        <taxon>Pteropodoidea</taxon>
        <taxon>Pteropodidae</taxon>
        <taxon>Rousettinae</taxon>
        <taxon>Rousettus</taxon>
    </lineage>
</organism>
<gene>
    <name evidence="2" type="ORF">HJG63_009893</name>
</gene>
<sequence length="144" mass="16559">MAGGQALRWPHHLDSHRGERRERKRDDYGVNVFAKWHCIKEQSGHTLLGDFEACDVEQFGPGQYLLSFLIRNRAASHPIKRWTRQVHLPPNAFLRCDPLWPRTGTVPQCGSTQHAHQHVRAVSLRRRRSELAPGACRLLLGRSE</sequence>
<evidence type="ECO:0000313" key="3">
    <source>
        <dbReference type="Proteomes" id="UP000593571"/>
    </source>
</evidence>
<keyword evidence="3" id="KW-1185">Reference proteome</keyword>